<dbReference type="InterPro" id="IPR036259">
    <property type="entry name" value="MFS_trans_sf"/>
</dbReference>
<dbReference type="OrthoDB" id="9812661at2"/>
<dbReference type="InterPro" id="IPR000253">
    <property type="entry name" value="FHA_dom"/>
</dbReference>
<evidence type="ECO:0000256" key="2">
    <source>
        <dbReference type="ARBA" id="ARBA00022692"/>
    </source>
</evidence>
<feature type="transmembrane region" description="Helical" evidence="6">
    <location>
        <begin position="297"/>
        <end position="316"/>
    </location>
</feature>
<proteinExistence type="predicted"/>
<dbReference type="SUPFAM" id="SSF49879">
    <property type="entry name" value="SMAD/FHA domain"/>
    <property type="match status" value="1"/>
</dbReference>
<dbReference type="SUPFAM" id="SSF103473">
    <property type="entry name" value="MFS general substrate transporter"/>
    <property type="match status" value="1"/>
</dbReference>
<dbReference type="STRING" id="155865.SAMN05216515_13112"/>
<feature type="transmembrane region" description="Helical" evidence="6">
    <location>
        <begin position="515"/>
        <end position="536"/>
    </location>
</feature>
<dbReference type="PANTHER" id="PTHR30474">
    <property type="entry name" value="CELL CYCLE PROTEIN"/>
    <property type="match status" value="1"/>
</dbReference>
<dbReference type="SMART" id="SM00240">
    <property type="entry name" value="FHA"/>
    <property type="match status" value="1"/>
</dbReference>
<feature type="transmembrane region" description="Helical" evidence="6">
    <location>
        <begin position="360"/>
        <end position="393"/>
    </location>
</feature>
<dbReference type="GO" id="GO:0015648">
    <property type="term" value="F:lipid-linked peptidoglycan transporter activity"/>
    <property type="evidence" value="ECO:0007669"/>
    <property type="project" value="TreeGrafter"/>
</dbReference>
<evidence type="ECO:0000256" key="3">
    <source>
        <dbReference type="ARBA" id="ARBA00022960"/>
    </source>
</evidence>
<name>A0A1I7I050_9FIRM</name>
<evidence type="ECO:0000256" key="5">
    <source>
        <dbReference type="ARBA" id="ARBA00023136"/>
    </source>
</evidence>
<feature type="transmembrane region" description="Helical" evidence="6">
    <location>
        <begin position="210"/>
        <end position="230"/>
    </location>
</feature>
<gene>
    <name evidence="8" type="ORF">SAMN05216508_1284</name>
</gene>
<keyword evidence="5 6" id="KW-0472">Membrane</keyword>
<keyword evidence="4 6" id="KW-1133">Transmembrane helix</keyword>
<evidence type="ECO:0000259" key="7">
    <source>
        <dbReference type="PROSITE" id="PS50006"/>
    </source>
</evidence>
<dbReference type="InterPro" id="IPR008984">
    <property type="entry name" value="SMAD_FHA_dom_sf"/>
</dbReference>
<feature type="transmembrane region" description="Helical" evidence="6">
    <location>
        <begin position="242"/>
        <end position="260"/>
    </location>
</feature>
<dbReference type="EMBL" id="FPBT01000028">
    <property type="protein sequence ID" value="SFU66325.1"/>
    <property type="molecule type" value="Genomic_DNA"/>
</dbReference>
<feature type="transmembrane region" description="Helical" evidence="6">
    <location>
        <begin position="485"/>
        <end position="503"/>
    </location>
</feature>
<feature type="transmembrane region" description="Helical" evidence="6">
    <location>
        <begin position="34"/>
        <end position="53"/>
    </location>
</feature>
<keyword evidence="8" id="KW-0132">Cell division</keyword>
<evidence type="ECO:0000313" key="9">
    <source>
        <dbReference type="Proteomes" id="UP000198817"/>
    </source>
</evidence>
<keyword evidence="8" id="KW-0131">Cell cycle</keyword>
<dbReference type="CDD" id="cd00060">
    <property type="entry name" value="FHA"/>
    <property type="match status" value="1"/>
</dbReference>
<protein>
    <submittedName>
        <fullName evidence="8">Cell division protein FtsW, lipid II flippase</fullName>
    </submittedName>
</protein>
<dbReference type="Pfam" id="PF01098">
    <property type="entry name" value="FTSW_RODA_SPOVE"/>
    <property type="match status" value="1"/>
</dbReference>
<dbReference type="GO" id="GO:0005886">
    <property type="term" value="C:plasma membrane"/>
    <property type="evidence" value="ECO:0007669"/>
    <property type="project" value="TreeGrafter"/>
</dbReference>
<dbReference type="GO" id="GO:0051301">
    <property type="term" value="P:cell division"/>
    <property type="evidence" value="ECO:0007669"/>
    <property type="project" value="UniProtKB-KW"/>
</dbReference>
<accession>A0A1I7I050</accession>
<feature type="transmembrane region" description="Helical" evidence="6">
    <location>
        <begin position="399"/>
        <end position="417"/>
    </location>
</feature>
<evidence type="ECO:0000256" key="6">
    <source>
        <dbReference type="SAM" id="Phobius"/>
    </source>
</evidence>
<comment type="subcellular location">
    <subcellularLocation>
        <location evidence="1">Membrane</location>
        <topology evidence="1">Multi-pass membrane protein</topology>
    </subcellularLocation>
</comment>
<evidence type="ECO:0000256" key="4">
    <source>
        <dbReference type="ARBA" id="ARBA00022989"/>
    </source>
</evidence>
<sequence length="596" mass="64540">MEILKTIFGGIGGFIGNLFTGASGAAQAVKSGPLLFTAAVRWVFILLAVFILLRTIIALLKSKSPSEVWAYLHLENGRNIPVTHWENAVGRAKSCDIRIPDMRVSRSHGTLVRDDSGNWSYMDLGSRNGAVINGKPAPANVQVPIHAGDELLLGGTICTLFPVSIEEHMKNVRTRVADTRILKPWLSLIAITVFQILTVMQLHIALGPKYSPGITVSFLGLAAVMWAYVIALRSMKRKGFEIEIIAFFLSSISLAVVATVEPAGTFKQFVAVAMGVVLFFLMCSVLRNLERTVALKYAAYGMAAVLLVINMVFATAKFGATNWVQIGGLSLQPSEIVKLAFVWVGAATMDELFQRRNSMVFTGFAIFCFLCLAKMRDFGTAVIFFVTFLVISFLRSGDFTKLILIVGVAFVGGLLVLRFRSYVAQRFAVWGHVWQDADARGYQQTRTMSAAASGGLVGVGPGNGWLKHVGAARTDLVFGLVSEEWGMIIAILLVLSIITLSIFAYRSIMAGRSTYYTIAACAATTIFLFQTILNVFGSVDLLPLTGVTFPFVSGGGTSMLASWGLLAFVKAADTRQNASFAVTLKDRGLDGRGGDE</sequence>
<feature type="transmembrane region" description="Helical" evidence="6">
    <location>
        <begin position="548"/>
        <end position="569"/>
    </location>
</feature>
<organism evidence="8 9">
    <name type="scientific">Eubacterium pyruvativorans</name>
    <dbReference type="NCBI Taxonomy" id="155865"/>
    <lineage>
        <taxon>Bacteria</taxon>
        <taxon>Bacillati</taxon>
        <taxon>Bacillota</taxon>
        <taxon>Clostridia</taxon>
        <taxon>Eubacteriales</taxon>
        <taxon>Eubacteriaceae</taxon>
        <taxon>Eubacterium</taxon>
    </lineage>
</organism>
<feature type="transmembrane region" description="Helical" evidence="6">
    <location>
        <begin position="266"/>
        <end position="285"/>
    </location>
</feature>
<keyword evidence="9" id="KW-1185">Reference proteome</keyword>
<dbReference type="InterPro" id="IPR001182">
    <property type="entry name" value="FtsW/RodA"/>
</dbReference>
<dbReference type="Gene3D" id="2.60.200.20">
    <property type="match status" value="1"/>
</dbReference>
<feature type="transmembrane region" description="Helical" evidence="6">
    <location>
        <begin position="185"/>
        <end position="204"/>
    </location>
</feature>
<dbReference type="RefSeq" id="WP_090471916.1">
    <property type="nucleotide sequence ID" value="NZ_FOWF01000031.1"/>
</dbReference>
<dbReference type="PANTHER" id="PTHR30474:SF3">
    <property type="entry name" value="PEPTIDOGLYCAN GLYCOSYLTRANSFERASE RODA"/>
    <property type="match status" value="1"/>
</dbReference>
<feature type="domain" description="FHA" evidence="7">
    <location>
        <begin position="87"/>
        <end position="137"/>
    </location>
</feature>
<dbReference type="GO" id="GO:0032153">
    <property type="term" value="C:cell division site"/>
    <property type="evidence" value="ECO:0007669"/>
    <property type="project" value="TreeGrafter"/>
</dbReference>
<keyword evidence="2 6" id="KW-0812">Transmembrane</keyword>
<keyword evidence="3" id="KW-0133">Cell shape</keyword>
<evidence type="ECO:0000313" key="8">
    <source>
        <dbReference type="EMBL" id="SFU66325.1"/>
    </source>
</evidence>
<dbReference type="GO" id="GO:0008360">
    <property type="term" value="P:regulation of cell shape"/>
    <property type="evidence" value="ECO:0007669"/>
    <property type="project" value="UniProtKB-KW"/>
</dbReference>
<dbReference type="AlphaFoldDB" id="A0A1I7I050"/>
<dbReference type="Proteomes" id="UP000198817">
    <property type="component" value="Unassembled WGS sequence"/>
</dbReference>
<reference evidence="8 9" key="1">
    <citation type="submission" date="2016-10" db="EMBL/GenBank/DDBJ databases">
        <authorList>
            <person name="de Groot N.N."/>
        </authorList>
    </citation>
    <scope>NUCLEOTIDE SEQUENCE [LARGE SCALE GENOMIC DNA]</scope>
    <source>
        <strain evidence="8 9">KHGC13</strain>
    </source>
</reference>
<feature type="transmembrane region" description="Helical" evidence="6">
    <location>
        <begin position="7"/>
        <end position="28"/>
    </location>
</feature>
<dbReference type="Pfam" id="PF00498">
    <property type="entry name" value="FHA"/>
    <property type="match status" value="1"/>
</dbReference>
<dbReference type="PROSITE" id="PS50006">
    <property type="entry name" value="FHA_DOMAIN"/>
    <property type="match status" value="1"/>
</dbReference>
<feature type="transmembrane region" description="Helical" evidence="6">
    <location>
        <begin position="448"/>
        <end position="465"/>
    </location>
</feature>
<evidence type="ECO:0000256" key="1">
    <source>
        <dbReference type="ARBA" id="ARBA00004141"/>
    </source>
</evidence>